<evidence type="ECO:0000313" key="9">
    <source>
        <dbReference type="EMBL" id="NOU62895.1"/>
    </source>
</evidence>
<dbReference type="EMBL" id="WHNY01000005">
    <property type="protein sequence ID" value="NOU62895.1"/>
    <property type="molecule type" value="Genomic_DNA"/>
</dbReference>
<evidence type="ECO:0000256" key="2">
    <source>
        <dbReference type="ARBA" id="ARBA00022475"/>
    </source>
</evidence>
<feature type="transmembrane region" description="Helical" evidence="7">
    <location>
        <begin position="301"/>
        <end position="322"/>
    </location>
</feature>
<dbReference type="Gene3D" id="6.10.340.10">
    <property type="match status" value="1"/>
</dbReference>
<dbReference type="Pfam" id="PF00672">
    <property type="entry name" value="HAMP"/>
    <property type="match status" value="1"/>
</dbReference>
<dbReference type="InterPro" id="IPR003660">
    <property type="entry name" value="HAMP_dom"/>
</dbReference>
<evidence type="ECO:0000313" key="10">
    <source>
        <dbReference type="Proteomes" id="UP000653578"/>
    </source>
</evidence>
<evidence type="ECO:0000256" key="5">
    <source>
        <dbReference type="ARBA" id="ARBA00022777"/>
    </source>
</evidence>
<evidence type="ECO:0000256" key="1">
    <source>
        <dbReference type="ARBA" id="ARBA00004651"/>
    </source>
</evidence>
<protein>
    <submittedName>
        <fullName evidence="9">HAMP domain-containing protein</fullName>
    </submittedName>
</protein>
<keyword evidence="4" id="KW-0808">Transferase</keyword>
<gene>
    <name evidence="9" type="ORF">GC096_02395</name>
</gene>
<dbReference type="PROSITE" id="PS50885">
    <property type="entry name" value="HAMP"/>
    <property type="match status" value="1"/>
</dbReference>
<dbReference type="InterPro" id="IPR036890">
    <property type="entry name" value="HATPase_C_sf"/>
</dbReference>
<evidence type="ECO:0000256" key="4">
    <source>
        <dbReference type="ARBA" id="ARBA00022679"/>
    </source>
</evidence>
<feature type="domain" description="HAMP" evidence="8">
    <location>
        <begin position="323"/>
        <end position="384"/>
    </location>
</feature>
<keyword evidence="7" id="KW-1133">Transmembrane helix</keyword>
<keyword evidence="6 7" id="KW-0472">Membrane</keyword>
<dbReference type="PANTHER" id="PTHR34220:SF7">
    <property type="entry name" value="SENSOR HISTIDINE KINASE YPDA"/>
    <property type="match status" value="1"/>
</dbReference>
<dbReference type="RefSeq" id="WP_171628705.1">
    <property type="nucleotide sequence ID" value="NZ_WHNY01000005.1"/>
</dbReference>
<dbReference type="SMART" id="SM00304">
    <property type="entry name" value="HAMP"/>
    <property type="match status" value="1"/>
</dbReference>
<evidence type="ECO:0000256" key="6">
    <source>
        <dbReference type="ARBA" id="ARBA00023136"/>
    </source>
</evidence>
<keyword evidence="5" id="KW-0418">Kinase</keyword>
<evidence type="ECO:0000259" key="8">
    <source>
        <dbReference type="PROSITE" id="PS50885"/>
    </source>
</evidence>
<evidence type="ECO:0000256" key="7">
    <source>
        <dbReference type="SAM" id="Phobius"/>
    </source>
</evidence>
<proteinExistence type="predicted"/>
<dbReference type="CDD" id="cd06225">
    <property type="entry name" value="HAMP"/>
    <property type="match status" value="1"/>
</dbReference>
<dbReference type="Pfam" id="PF02518">
    <property type="entry name" value="HATPase_c"/>
    <property type="match status" value="1"/>
</dbReference>
<sequence>MNRRISFQTKLFIVFSMLIAGIIISAFSVFYWYYQKVNIESMVNTFRGESQSLAQQLDNSIYTMDRLVMQMKFNPTIANTFYYLPFTANAQTYFDDQPEAAYKVKEAISSIVGVDPQIFHRVSILSRSGAFLATGAYYDRLTVRDRLQTIDWFRQFEKSEYRLLLPPHRDDWDSAGKLVVSVIRKLGEATAPNALIEIQLPYDYIETLTAKSQMGGKRVLIAGGDGQTIYPFSPESGLSRVRDVLTELQAQGKASEGETYVRLPDRSRQLVVYARAPYSGWTVMIVQPEGELLRPQRQAGYLFAATGLIVIVLTMLTSYFSAKMLVKPLRQLRDSMNRVQLDSLPDAHERLAIGSVIPTNTHNELHHLHHSFRKMLDRLEASKEEAILSRSRELQAHFTALQAQIHPHFLYNTLSLIGVLGQEAGNREIVQLTAMLADMFRYMTYSAEQTVTLRDEIQHTKNYLNIMKFRYEAHLQFTIDIPQEMLELRLPKLSLQPFVENCFKHGFASKRYPWRIDIRGALLEDGRVAIEIRDDGAGFPSALLERFGRGEVSEVGMEALGVSGLYNTYSRLQYQAGGLLEFSLDNDPDGGAIVLIHWLRPDLSGERARREET</sequence>
<dbReference type="Proteomes" id="UP000653578">
    <property type="component" value="Unassembled WGS sequence"/>
</dbReference>
<dbReference type="Pfam" id="PF06580">
    <property type="entry name" value="His_kinase"/>
    <property type="match status" value="1"/>
</dbReference>
<keyword evidence="7" id="KW-0812">Transmembrane</keyword>
<keyword evidence="10" id="KW-1185">Reference proteome</keyword>
<organism evidence="9 10">
    <name type="scientific">Paenibacillus plantarum</name>
    <dbReference type="NCBI Taxonomy" id="2654975"/>
    <lineage>
        <taxon>Bacteria</taxon>
        <taxon>Bacillati</taxon>
        <taxon>Bacillota</taxon>
        <taxon>Bacilli</taxon>
        <taxon>Bacillales</taxon>
        <taxon>Paenibacillaceae</taxon>
        <taxon>Paenibacillus</taxon>
    </lineage>
</organism>
<dbReference type="PANTHER" id="PTHR34220">
    <property type="entry name" value="SENSOR HISTIDINE KINASE YPDA"/>
    <property type="match status" value="1"/>
</dbReference>
<name>A0ABX1X3C0_9BACL</name>
<comment type="subcellular location">
    <subcellularLocation>
        <location evidence="1">Cell membrane</location>
        <topology evidence="1">Multi-pass membrane protein</topology>
    </subcellularLocation>
</comment>
<keyword evidence="3" id="KW-0597">Phosphoprotein</keyword>
<dbReference type="Gene3D" id="3.30.565.10">
    <property type="entry name" value="Histidine kinase-like ATPase, C-terminal domain"/>
    <property type="match status" value="1"/>
</dbReference>
<dbReference type="SUPFAM" id="SSF55874">
    <property type="entry name" value="ATPase domain of HSP90 chaperone/DNA topoisomerase II/histidine kinase"/>
    <property type="match status" value="1"/>
</dbReference>
<keyword evidence="2" id="KW-1003">Cell membrane</keyword>
<accession>A0ABX1X3C0</accession>
<dbReference type="InterPro" id="IPR050640">
    <property type="entry name" value="Bact_2-comp_sensor_kinase"/>
</dbReference>
<dbReference type="InterPro" id="IPR010559">
    <property type="entry name" value="Sig_transdc_His_kin_internal"/>
</dbReference>
<reference evidence="9 10" key="1">
    <citation type="submission" date="2019-10" db="EMBL/GenBank/DDBJ databases">
        <title>Description of Paenibacillus humi sp. nov.</title>
        <authorList>
            <person name="Carlier A."/>
            <person name="Qi S."/>
        </authorList>
    </citation>
    <scope>NUCLEOTIDE SEQUENCE [LARGE SCALE GENOMIC DNA]</scope>
    <source>
        <strain evidence="9 10">LMG 31461</strain>
    </source>
</reference>
<dbReference type="InterPro" id="IPR003594">
    <property type="entry name" value="HATPase_dom"/>
</dbReference>
<dbReference type="CDD" id="cd18774">
    <property type="entry name" value="PDC2_HK_sensor"/>
    <property type="match status" value="1"/>
</dbReference>
<evidence type="ECO:0000256" key="3">
    <source>
        <dbReference type="ARBA" id="ARBA00022553"/>
    </source>
</evidence>
<comment type="caution">
    <text evidence="9">The sequence shown here is derived from an EMBL/GenBank/DDBJ whole genome shotgun (WGS) entry which is preliminary data.</text>
</comment>
<feature type="transmembrane region" description="Helical" evidence="7">
    <location>
        <begin position="12"/>
        <end position="34"/>
    </location>
</feature>